<organism evidence="2 3">
    <name type="scientific">Mya arenaria</name>
    <name type="common">Soft-shell clam</name>
    <dbReference type="NCBI Taxonomy" id="6604"/>
    <lineage>
        <taxon>Eukaryota</taxon>
        <taxon>Metazoa</taxon>
        <taxon>Spiralia</taxon>
        <taxon>Lophotrochozoa</taxon>
        <taxon>Mollusca</taxon>
        <taxon>Bivalvia</taxon>
        <taxon>Autobranchia</taxon>
        <taxon>Heteroconchia</taxon>
        <taxon>Euheterodonta</taxon>
        <taxon>Imparidentia</taxon>
        <taxon>Neoheterodontei</taxon>
        <taxon>Myida</taxon>
        <taxon>Myoidea</taxon>
        <taxon>Myidae</taxon>
        <taxon>Mya</taxon>
    </lineage>
</organism>
<dbReference type="EMBL" id="CP111025">
    <property type="protein sequence ID" value="WAR25083.1"/>
    <property type="molecule type" value="Genomic_DNA"/>
</dbReference>
<feature type="compositionally biased region" description="Polar residues" evidence="1">
    <location>
        <begin position="37"/>
        <end position="59"/>
    </location>
</feature>
<name>A0ABY7FS80_MYAAR</name>
<sequence length="228" mass="26673">MFRMHKREALRRVDESAEEGDIVTHTENYQDKRHHNSQTITRSQEPYSCARSSRPNQNGMRKGRTLVSNTNIRQDPVQTHVLHGIEETKNYALHRDSMPKNANDVPRDTKPTEPNQNENVIEVFIRESIRSEIVRAKPAEYKCFDAVVVYDSRDYDYSKISKKIQNAPGIFSIAKLDWFDRESPFTREKVITVLKEAVVVRKRKEIDANVKRNFKYAHELQKKLDLSS</sequence>
<dbReference type="Proteomes" id="UP001164746">
    <property type="component" value="Chromosome 14"/>
</dbReference>
<feature type="compositionally biased region" description="Basic and acidic residues" evidence="1">
    <location>
        <begin position="22"/>
        <end position="31"/>
    </location>
</feature>
<accession>A0ABY7FS80</accession>
<protein>
    <submittedName>
        <fullName evidence="2">Uncharacterized protein</fullName>
    </submittedName>
</protein>
<feature type="region of interest" description="Disordered" evidence="1">
    <location>
        <begin position="96"/>
        <end position="115"/>
    </location>
</feature>
<proteinExistence type="predicted"/>
<keyword evidence="3" id="KW-1185">Reference proteome</keyword>
<gene>
    <name evidence="2" type="ORF">MAR_010787</name>
</gene>
<reference evidence="2" key="1">
    <citation type="submission" date="2022-11" db="EMBL/GenBank/DDBJ databases">
        <title>Centuries of genome instability and evolution in soft-shell clam transmissible cancer (bioRxiv).</title>
        <authorList>
            <person name="Hart S.F.M."/>
            <person name="Yonemitsu M.A."/>
            <person name="Giersch R.M."/>
            <person name="Beal B.F."/>
            <person name="Arriagada G."/>
            <person name="Davis B.W."/>
            <person name="Ostrander E.A."/>
            <person name="Goff S.P."/>
            <person name="Metzger M.J."/>
        </authorList>
    </citation>
    <scope>NUCLEOTIDE SEQUENCE</scope>
    <source>
        <strain evidence="2">MELC-2E11</strain>
        <tissue evidence="2">Siphon/mantle</tissue>
    </source>
</reference>
<evidence type="ECO:0000313" key="2">
    <source>
        <dbReference type="EMBL" id="WAR25083.1"/>
    </source>
</evidence>
<evidence type="ECO:0000313" key="3">
    <source>
        <dbReference type="Proteomes" id="UP001164746"/>
    </source>
</evidence>
<evidence type="ECO:0000256" key="1">
    <source>
        <dbReference type="SAM" id="MobiDB-lite"/>
    </source>
</evidence>
<feature type="region of interest" description="Disordered" evidence="1">
    <location>
        <begin position="1"/>
        <end position="71"/>
    </location>
</feature>